<reference evidence="3" key="2">
    <citation type="journal article" date="2019" name="IMA Fungus">
        <title>Genome sequencing and comparison of five Tilletia species to identify candidate genes for the detection of regulated species infecting wheat.</title>
        <authorList>
            <person name="Nguyen H.D.T."/>
            <person name="Sultana T."/>
            <person name="Kesanakurti P."/>
            <person name="Hambleton S."/>
        </authorList>
    </citation>
    <scope>NUCLEOTIDE SEQUENCE</scope>
    <source>
        <strain evidence="3">DAOMC 236426</strain>
    </source>
</reference>
<dbReference type="EMBL" id="LWDE02002277">
    <property type="protein sequence ID" value="KAE8238104.1"/>
    <property type="molecule type" value="Genomic_DNA"/>
</dbReference>
<sequence>MIRNFLKAIWGSNWMIRGSVAIFAFLDIVTPFATEPLNHRWIWTGTILTGVNFFGFIWIRALKICLNHAKCHQLGLTALELQSDLETLMSEGGMDLAVWDHYTRVPVMLRGIEESLNKSHWNRIVERNSIAEALVLLKKTPTRKSGRTPKPVKDKAPKPLTKAKPQSKPRKKREPRQQEVIPGDDDPGEWDVDKIIDVRTNPYTNQL</sequence>
<feature type="transmembrane region" description="Helical" evidence="2">
    <location>
        <begin position="40"/>
        <end position="59"/>
    </location>
</feature>
<organism evidence="3 4">
    <name type="scientific">Tilletia controversa</name>
    <name type="common">dwarf bunt fungus</name>
    <dbReference type="NCBI Taxonomy" id="13291"/>
    <lineage>
        <taxon>Eukaryota</taxon>
        <taxon>Fungi</taxon>
        <taxon>Dikarya</taxon>
        <taxon>Basidiomycota</taxon>
        <taxon>Ustilaginomycotina</taxon>
        <taxon>Exobasidiomycetes</taxon>
        <taxon>Tilletiales</taxon>
        <taxon>Tilletiaceae</taxon>
        <taxon>Tilletia</taxon>
    </lineage>
</organism>
<feature type="compositionally biased region" description="Basic residues" evidence="1">
    <location>
        <begin position="165"/>
        <end position="174"/>
    </location>
</feature>
<protein>
    <submittedName>
        <fullName evidence="3">Uncharacterized protein</fullName>
    </submittedName>
</protein>
<feature type="transmembrane region" description="Helical" evidence="2">
    <location>
        <begin position="12"/>
        <end position="34"/>
    </location>
</feature>
<evidence type="ECO:0000256" key="1">
    <source>
        <dbReference type="SAM" id="MobiDB-lite"/>
    </source>
</evidence>
<evidence type="ECO:0000313" key="4">
    <source>
        <dbReference type="Proteomes" id="UP000077684"/>
    </source>
</evidence>
<dbReference type="AlphaFoldDB" id="A0A8X7MJF7"/>
<proteinExistence type="predicted"/>
<keyword evidence="4" id="KW-1185">Reference proteome</keyword>
<keyword evidence="2" id="KW-0472">Membrane</keyword>
<gene>
    <name evidence="3" type="ORF">A4X06_0g8996</name>
</gene>
<keyword evidence="2" id="KW-0812">Transmembrane</keyword>
<feature type="region of interest" description="Disordered" evidence="1">
    <location>
        <begin position="140"/>
        <end position="207"/>
    </location>
</feature>
<keyword evidence="2" id="KW-1133">Transmembrane helix</keyword>
<dbReference type="Proteomes" id="UP000077684">
    <property type="component" value="Unassembled WGS sequence"/>
</dbReference>
<reference evidence="3" key="1">
    <citation type="submission" date="2016-04" db="EMBL/GenBank/DDBJ databases">
        <authorList>
            <person name="Nguyen H.D."/>
            <person name="Samba Siva P."/>
            <person name="Cullis J."/>
            <person name="Levesque C.A."/>
            <person name="Hambleton S."/>
        </authorList>
    </citation>
    <scope>NUCLEOTIDE SEQUENCE</scope>
    <source>
        <strain evidence="3">DAOMC 236426</strain>
    </source>
</reference>
<evidence type="ECO:0000256" key="2">
    <source>
        <dbReference type="SAM" id="Phobius"/>
    </source>
</evidence>
<name>A0A8X7MJF7_9BASI</name>
<accession>A0A8X7MJF7</accession>
<comment type="caution">
    <text evidence="3">The sequence shown here is derived from an EMBL/GenBank/DDBJ whole genome shotgun (WGS) entry which is preliminary data.</text>
</comment>
<evidence type="ECO:0000313" key="3">
    <source>
        <dbReference type="EMBL" id="KAE8238104.1"/>
    </source>
</evidence>